<keyword evidence="3" id="KW-0238">DNA-binding</keyword>
<evidence type="ECO:0000259" key="7">
    <source>
        <dbReference type="PROSITE" id="PS50048"/>
    </source>
</evidence>
<evidence type="ECO:0000313" key="8">
    <source>
        <dbReference type="EMBL" id="GAM44097.1"/>
    </source>
</evidence>
<dbReference type="InterPro" id="IPR036864">
    <property type="entry name" value="Zn2-C6_fun-type_DNA-bd_sf"/>
</dbReference>
<dbReference type="GO" id="GO:0008270">
    <property type="term" value="F:zinc ion binding"/>
    <property type="evidence" value="ECO:0007669"/>
    <property type="project" value="InterPro"/>
</dbReference>
<dbReference type="Gene3D" id="4.10.240.10">
    <property type="entry name" value="Zn(2)-C6 fungal-type DNA-binding domain"/>
    <property type="match status" value="1"/>
</dbReference>
<accession>A0A6V8HPY8</accession>
<name>A0A6V8HPY8_TALPI</name>
<dbReference type="GO" id="GO:0003677">
    <property type="term" value="F:DNA binding"/>
    <property type="evidence" value="ECO:0007669"/>
    <property type="project" value="UniProtKB-KW"/>
</dbReference>
<dbReference type="Pfam" id="PF00172">
    <property type="entry name" value="Zn_clus"/>
    <property type="match status" value="1"/>
</dbReference>
<evidence type="ECO:0000256" key="4">
    <source>
        <dbReference type="ARBA" id="ARBA00023163"/>
    </source>
</evidence>
<reference evidence="9" key="1">
    <citation type="journal article" date="2015" name="Genome Announc.">
        <title>Draft genome sequence of Talaromyces cellulolyticus strain Y-94, a source of lignocellulosic biomass-degrading enzymes.</title>
        <authorList>
            <person name="Fujii T."/>
            <person name="Koike H."/>
            <person name="Sawayama S."/>
            <person name="Yano S."/>
            <person name="Inoue H."/>
        </authorList>
    </citation>
    <scope>NUCLEOTIDE SEQUENCE [LARGE SCALE GENOMIC DNA]</scope>
    <source>
        <strain evidence="9">Y-94</strain>
    </source>
</reference>
<feature type="region of interest" description="Disordered" evidence="6">
    <location>
        <begin position="663"/>
        <end position="690"/>
    </location>
</feature>
<evidence type="ECO:0000256" key="1">
    <source>
        <dbReference type="ARBA" id="ARBA00004123"/>
    </source>
</evidence>
<dbReference type="PROSITE" id="PS50048">
    <property type="entry name" value="ZN2_CY6_FUNGAL_2"/>
    <property type="match status" value="1"/>
</dbReference>
<feature type="region of interest" description="Disordered" evidence="6">
    <location>
        <begin position="39"/>
        <end position="68"/>
    </location>
</feature>
<dbReference type="PROSITE" id="PS00463">
    <property type="entry name" value="ZN2_CY6_FUNGAL_1"/>
    <property type="match status" value="1"/>
</dbReference>
<protein>
    <recommendedName>
        <fullName evidence="7">Zn(2)-C6 fungal-type domain-containing protein</fullName>
    </recommendedName>
</protein>
<keyword evidence="4" id="KW-0804">Transcription</keyword>
<dbReference type="InterPro" id="IPR050613">
    <property type="entry name" value="Sec_Metabolite_Reg"/>
</dbReference>
<evidence type="ECO:0000256" key="5">
    <source>
        <dbReference type="ARBA" id="ARBA00023242"/>
    </source>
</evidence>
<comment type="caution">
    <text evidence="8">The sequence shown here is derived from an EMBL/GenBank/DDBJ whole genome shotgun (WGS) entry which is preliminary data.</text>
</comment>
<sequence>MSFSIRRKRLACSECTRRKVKCDKTLPCRNCIVKGINCSRPKGHTDQPDNTPSPSYDIRTDSTPSENTSRALLSLVENLTAKVSSLESTLHQQQAALSERMSSEPLPLSSAATTPVIPRDIGVVNNEIDEPSQSSSEVEDAATILEFLAWGRRKDPKYQDLITIGDGNLPQHSPRDIDMENYTPFFPSKTTLRSYLQSLLPRRSQLRTLVKYHCDCLLWYHGSFHAVVFSQSLDDFFNKKNGQIQPSDTELQWASLLFAIISASVTCAPRSLVLSWGINDDERKELSHRWFQAMNLCLQYSDYMSSHSIFSVQAIATVTHSAHMLGHSNSHPVLLASAVRIAQSMGLHRLGDEAEDADPQNLIDRELGRRVWCQLCTQDWFSIPFTESYLINRTSFNTAKPRNCNDEDMIIKSDDIPTTTNYMRHHYDVAALMPQVQDAIVSSNTLYTRYEKVLEYDQKLRLLATVGLPYYLQNVPLDPSWPCYVPWARRALAISTSHKVIMIHRKFLGMSFVNPMFSRTRRTCVAAARTIVKELKETDGDGGPVLWIHHAFVVTAGIILCLDMIHSPESSPECDEHRRLVQEGLRMLSICETNMIAKRGVPLLQAMLANEERIREKTRHQVESHHESVPRPEKKNVDISEIIRHFYQQDRLNFSATSSRLPQNTDWFDVDDQSSWPPTERSNTDGRAIMPPPGNQSIYGIEFPDNFEEVFALAANYIT</sequence>
<keyword evidence="9" id="KW-1185">Reference proteome</keyword>
<dbReference type="CDD" id="cd00067">
    <property type="entry name" value="GAL4"/>
    <property type="match status" value="1"/>
</dbReference>
<dbReference type="CDD" id="cd12148">
    <property type="entry name" value="fungal_TF_MHR"/>
    <property type="match status" value="1"/>
</dbReference>
<keyword evidence="2" id="KW-0805">Transcription regulation</keyword>
<organism evidence="8 9">
    <name type="scientific">Talaromyces pinophilus</name>
    <name type="common">Penicillium pinophilum</name>
    <dbReference type="NCBI Taxonomy" id="128442"/>
    <lineage>
        <taxon>Eukaryota</taxon>
        <taxon>Fungi</taxon>
        <taxon>Dikarya</taxon>
        <taxon>Ascomycota</taxon>
        <taxon>Pezizomycotina</taxon>
        <taxon>Eurotiomycetes</taxon>
        <taxon>Eurotiomycetidae</taxon>
        <taxon>Eurotiales</taxon>
        <taxon>Trichocomaceae</taxon>
        <taxon>Talaromyces</taxon>
        <taxon>Talaromyces sect. Talaromyces</taxon>
    </lineage>
</organism>
<dbReference type="EMBL" id="DF933856">
    <property type="protein sequence ID" value="GAM44097.1"/>
    <property type="molecule type" value="Genomic_DNA"/>
</dbReference>
<comment type="subcellular location">
    <subcellularLocation>
        <location evidence="1">Nucleus</location>
    </subcellularLocation>
</comment>
<proteinExistence type="predicted"/>
<dbReference type="SUPFAM" id="SSF57701">
    <property type="entry name" value="Zn2/Cys6 DNA-binding domain"/>
    <property type="match status" value="1"/>
</dbReference>
<dbReference type="Proteomes" id="UP000053095">
    <property type="component" value="Unassembled WGS sequence"/>
</dbReference>
<keyword evidence="5" id="KW-0539">Nucleus</keyword>
<evidence type="ECO:0000256" key="2">
    <source>
        <dbReference type="ARBA" id="ARBA00023015"/>
    </source>
</evidence>
<evidence type="ECO:0000313" key="9">
    <source>
        <dbReference type="Proteomes" id="UP000053095"/>
    </source>
</evidence>
<dbReference type="PANTHER" id="PTHR31001">
    <property type="entry name" value="UNCHARACTERIZED TRANSCRIPTIONAL REGULATORY PROTEIN"/>
    <property type="match status" value="1"/>
</dbReference>
<dbReference type="InterPro" id="IPR001138">
    <property type="entry name" value="Zn2Cys6_DnaBD"/>
</dbReference>
<dbReference type="GO" id="GO:0005634">
    <property type="term" value="C:nucleus"/>
    <property type="evidence" value="ECO:0007669"/>
    <property type="project" value="UniProtKB-SubCell"/>
</dbReference>
<evidence type="ECO:0000256" key="3">
    <source>
        <dbReference type="ARBA" id="ARBA00023125"/>
    </source>
</evidence>
<evidence type="ECO:0000256" key="6">
    <source>
        <dbReference type="SAM" id="MobiDB-lite"/>
    </source>
</evidence>
<dbReference type="PANTHER" id="PTHR31001:SF76">
    <property type="entry name" value="ZN(2)-C6 FUNGAL-TYPE DOMAIN-CONTAINING PROTEIN"/>
    <property type="match status" value="1"/>
</dbReference>
<dbReference type="AlphaFoldDB" id="A0A6V8HPY8"/>
<dbReference type="SMART" id="SM00066">
    <property type="entry name" value="GAL4"/>
    <property type="match status" value="1"/>
</dbReference>
<gene>
    <name evidence="8" type="ORF">TCE0_060r19446</name>
</gene>
<feature type="domain" description="Zn(2)-C6 fungal-type" evidence="7">
    <location>
        <begin position="11"/>
        <end position="40"/>
    </location>
</feature>
<dbReference type="GO" id="GO:0000981">
    <property type="term" value="F:DNA-binding transcription factor activity, RNA polymerase II-specific"/>
    <property type="evidence" value="ECO:0007669"/>
    <property type="project" value="InterPro"/>
</dbReference>